<dbReference type="EMBL" id="OZ034815">
    <property type="protein sequence ID" value="CAL1371259.1"/>
    <property type="molecule type" value="Genomic_DNA"/>
</dbReference>
<dbReference type="Proteomes" id="UP001497516">
    <property type="component" value="Chromosome 2"/>
</dbReference>
<feature type="compositionally biased region" description="Basic residues" evidence="1">
    <location>
        <begin position="128"/>
        <end position="144"/>
    </location>
</feature>
<feature type="compositionally biased region" description="Basic and acidic residues" evidence="1">
    <location>
        <begin position="74"/>
        <end position="90"/>
    </location>
</feature>
<feature type="compositionally biased region" description="Basic and acidic residues" evidence="1">
    <location>
        <begin position="31"/>
        <end position="42"/>
    </location>
</feature>
<feature type="region of interest" description="Disordered" evidence="1">
    <location>
        <begin position="1"/>
        <end position="203"/>
    </location>
</feature>
<protein>
    <submittedName>
        <fullName evidence="2">Uncharacterized protein</fullName>
    </submittedName>
</protein>
<gene>
    <name evidence="2" type="ORF">LTRI10_LOCUS13335</name>
</gene>
<sequence length="203" mass="23198">MHPSDPDDEKRRRTTTKPPSPSRLSCPSRRAPREPNKPDGRWGRQRVRIHQSSSSSIRVLAKGCISGSPRPARRNKEVDQRRGEERRRLAGSEIDPTSIASRTGHASPDLETRLEDKPSTHNGGAKRTQQRVKKTTTKWGRRTKTWQENKNTESKQEEKQQEGGRKRTIKGKRQKKRLRAATGHRRCAGNSLMDATIREKAEE</sequence>
<feature type="compositionally biased region" description="Basic residues" evidence="1">
    <location>
        <begin position="166"/>
        <end position="187"/>
    </location>
</feature>
<feature type="compositionally biased region" description="Basic and acidic residues" evidence="1">
    <location>
        <begin position="145"/>
        <end position="165"/>
    </location>
</feature>
<proteinExistence type="predicted"/>
<name>A0AAV2DBK1_9ROSI</name>
<dbReference type="AlphaFoldDB" id="A0AAV2DBK1"/>
<evidence type="ECO:0000256" key="1">
    <source>
        <dbReference type="SAM" id="MobiDB-lite"/>
    </source>
</evidence>
<reference evidence="2 3" key="1">
    <citation type="submission" date="2024-04" db="EMBL/GenBank/DDBJ databases">
        <authorList>
            <person name="Fracassetti M."/>
        </authorList>
    </citation>
    <scope>NUCLEOTIDE SEQUENCE [LARGE SCALE GENOMIC DNA]</scope>
</reference>
<evidence type="ECO:0000313" key="3">
    <source>
        <dbReference type="Proteomes" id="UP001497516"/>
    </source>
</evidence>
<evidence type="ECO:0000313" key="2">
    <source>
        <dbReference type="EMBL" id="CAL1371259.1"/>
    </source>
</evidence>
<accession>A0AAV2DBK1</accession>
<keyword evidence="3" id="KW-1185">Reference proteome</keyword>
<feature type="compositionally biased region" description="Basic and acidic residues" evidence="1">
    <location>
        <begin position="1"/>
        <end position="11"/>
    </location>
</feature>
<feature type="compositionally biased region" description="Basic and acidic residues" evidence="1">
    <location>
        <begin position="108"/>
        <end position="119"/>
    </location>
</feature>
<organism evidence="2 3">
    <name type="scientific">Linum trigynum</name>
    <dbReference type="NCBI Taxonomy" id="586398"/>
    <lineage>
        <taxon>Eukaryota</taxon>
        <taxon>Viridiplantae</taxon>
        <taxon>Streptophyta</taxon>
        <taxon>Embryophyta</taxon>
        <taxon>Tracheophyta</taxon>
        <taxon>Spermatophyta</taxon>
        <taxon>Magnoliopsida</taxon>
        <taxon>eudicotyledons</taxon>
        <taxon>Gunneridae</taxon>
        <taxon>Pentapetalae</taxon>
        <taxon>rosids</taxon>
        <taxon>fabids</taxon>
        <taxon>Malpighiales</taxon>
        <taxon>Linaceae</taxon>
        <taxon>Linum</taxon>
    </lineage>
</organism>